<gene>
    <name evidence="4" type="ORF">TVY486_1114350</name>
</gene>
<keyword evidence="2" id="KW-1133">Transmembrane helix</keyword>
<evidence type="ECO:0000313" key="4">
    <source>
        <dbReference type="EMBL" id="CCC53951.1"/>
    </source>
</evidence>
<evidence type="ECO:0000256" key="3">
    <source>
        <dbReference type="SAM" id="SignalP"/>
    </source>
</evidence>
<feature type="region of interest" description="Disordered" evidence="1">
    <location>
        <begin position="82"/>
        <end position="140"/>
    </location>
</feature>
<dbReference type="AlphaFoldDB" id="G0U8M4"/>
<accession>G0U8M4</accession>
<organism evidence="4">
    <name type="scientific">Trypanosoma vivax (strain Y486)</name>
    <dbReference type="NCBI Taxonomy" id="1055687"/>
    <lineage>
        <taxon>Eukaryota</taxon>
        <taxon>Discoba</taxon>
        <taxon>Euglenozoa</taxon>
        <taxon>Kinetoplastea</taxon>
        <taxon>Metakinetoplastina</taxon>
        <taxon>Trypanosomatida</taxon>
        <taxon>Trypanosomatidae</taxon>
        <taxon>Trypanosoma</taxon>
        <taxon>Duttonella</taxon>
    </lineage>
</organism>
<keyword evidence="3" id="KW-0732">Signal</keyword>
<evidence type="ECO:0000256" key="1">
    <source>
        <dbReference type="SAM" id="MobiDB-lite"/>
    </source>
</evidence>
<dbReference type="VEuPathDB" id="TriTrypDB:TvY486_1114350"/>
<protein>
    <submittedName>
        <fullName evidence="4">Uncharacterized protein</fullName>
    </submittedName>
</protein>
<feature type="compositionally biased region" description="Basic and acidic residues" evidence="1">
    <location>
        <begin position="111"/>
        <end position="123"/>
    </location>
</feature>
<name>G0U8M4_TRYVY</name>
<proteinExistence type="predicted"/>
<dbReference type="OMA" id="WALETEM"/>
<keyword evidence="2" id="KW-0812">Transmembrane</keyword>
<evidence type="ECO:0000256" key="2">
    <source>
        <dbReference type="SAM" id="Phobius"/>
    </source>
</evidence>
<feature type="transmembrane region" description="Helical" evidence="2">
    <location>
        <begin position="423"/>
        <end position="443"/>
    </location>
</feature>
<sequence>MLKVREPVYMAALALMCVSWLNVSIEAGASDGGSRPDHGSDSAHIRSRIVGVIQALSSFMEGLISSEDDRWALETEMAKLRGVHDPGASGRGSSVVAKTRQGRSKGLQRAETADDHQTADRESSGMGNNPGNESDDCYPGMKAVPAHRTTQCSSGRTCSSQKYEAVCVCPLGSVWVKERSNKVGKCIPRLLVASLNLGNEHFCRDDYGAQLGLQRSSPSDFCFRVGRRDTLNLTLRINYRWMEAQEMMIALAFEDKAFLFPSVGENDIYTVEGRNETDTYGNLSRSEKLFDFLVHPRESGGDNFGVFSKHPLCEDGTFERLVYPFGSPELLFQQLNVIPLTNKSSMMKYFGGRDNATTQQVLVPLGNVSDDFISGGAMYMEVGFSSAAFRNGHCYLRAFIAFSDLPEPQEDVYTYDSPRNTSLLMLLSLIALLGVSTLLVVLWKVCHRTPIVDDTLVTNAQRRRDDRRKIKQQ</sequence>
<reference evidence="4" key="1">
    <citation type="journal article" date="2012" name="Proc. Natl. Acad. Sci. U.S.A.">
        <title>Antigenic diversity is generated by distinct evolutionary mechanisms in African trypanosome species.</title>
        <authorList>
            <person name="Jackson A.P."/>
            <person name="Berry A."/>
            <person name="Aslett M."/>
            <person name="Allison H.C."/>
            <person name="Burton P."/>
            <person name="Vavrova-Anderson J."/>
            <person name="Brown R."/>
            <person name="Browne H."/>
            <person name="Corton N."/>
            <person name="Hauser H."/>
            <person name="Gamble J."/>
            <person name="Gilderthorp R."/>
            <person name="Marcello L."/>
            <person name="McQuillan J."/>
            <person name="Otto T.D."/>
            <person name="Quail M.A."/>
            <person name="Sanders M.J."/>
            <person name="van Tonder A."/>
            <person name="Ginger M.L."/>
            <person name="Field M.C."/>
            <person name="Barry J.D."/>
            <person name="Hertz-Fowler C."/>
            <person name="Berriman M."/>
        </authorList>
    </citation>
    <scope>NUCLEOTIDE SEQUENCE</scope>
    <source>
        <strain evidence="4">Y486</strain>
    </source>
</reference>
<feature type="chain" id="PRO_5003409923" evidence="3">
    <location>
        <begin position="28"/>
        <end position="473"/>
    </location>
</feature>
<feature type="signal peptide" evidence="3">
    <location>
        <begin position="1"/>
        <end position="27"/>
    </location>
</feature>
<keyword evidence="2" id="KW-0472">Membrane</keyword>
<dbReference type="EMBL" id="HE573027">
    <property type="protein sequence ID" value="CCC53951.1"/>
    <property type="molecule type" value="Genomic_DNA"/>
</dbReference>